<dbReference type="Proteomes" id="UP000298179">
    <property type="component" value="Unassembled WGS sequence"/>
</dbReference>
<evidence type="ECO:0000259" key="1">
    <source>
        <dbReference type="Pfam" id="PF04717"/>
    </source>
</evidence>
<dbReference type="OrthoDB" id="7836531at2"/>
<dbReference type="InterPro" id="IPR037026">
    <property type="entry name" value="Vgr_OB-fold_dom_sf"/>
</dbReference>
<gene>
    <name evidence="2" type="ORF">E3C22_18185</name>
</gene>
<name>A0A4Y8RGW3_9HYPH</name>
<dbReference type="AlphaFoldDB" id="A0A4Y8RGW3"/>
<evidence type="ECO:0000313" key="3">
    <source>
        <dbReference type="Proteomes" id="UP000298179"/>
    </source>
</evidence>
<sequence>MALSPDDVLSMIPWLVQEKAEQDRRNRNRRRKGKIFDEKPEEGLYRVRFREKAGDEPAFDSPWLPTKALSAGGVRIQCEPTIGQWVEVVSESGDITDGWIEMSDFHEGRPRPHNVNGELATDISDGLFRSVLDKGGNETVSQQSRRVTIANQEKTSAGSREHDTDGDVIFNTGGVVRFN</sequence>
<protein>
    <recommendedName>
        <fullName evidence="1">Gp5/Type VI secretion system Vgr protein OB-fold domain-containing protein</fullName>
    </recommendedName>
</protein>
<organism evidence="2 3">
    <name type="scientific">Jiella endophytica</name>
    <dbReference type="NCBI Taxonomy" id="2558362"/>
    <lineage>
        <taxon>Bacteria</taxon>
        <taxon>Pseudomonadati</taxon>
        <taxon>Pseudomonadota</taxon>
        <taxon>Alphaproteobacteria</taxon>
        <taxon>Hyphomicrobiales</taxon>
        <taxon>Aurantimonadaceae</taxon>
        <taxon>Jiella</taxon>
    </lineage>
</organism>
<accession>A0A4Y8RGW3</accession>
<reference evidence="2 3" key="1">
    <citation type="submission" date="2019-03" db="EMBL/GenBank/DDBJ databases">
        <title>Jiella endophytica sp. nov., a novel endophytic bacterium isolated from root of Ficus microcarpa Linn. f.</title>
        <authorList>
            <person name="Tuo L."/>
        </authorList>
    </citation>
    <scope>NUCLEOTIDE SEQUENCE [LARGE SCALE GENOMIC DNA]</scope>
    <source>
        <strain evidence="2 3">CBS5Q-3</strain>
    </source>
</reference>
<comment type="caution">
    <text evidence="2">The sequence shown here is derived from an EMBL/GenBank/DDBJ whole genome shotgun (WGS) entry which is preliminary data.</text>
</comment>
<feature type="domain" description="Gp5/Type VI secretion system Vgr protein OB-fold" evidence="1">
    <location>
        <begin position="32"/>
        <end position="99"/>
    </location>
</feature>
<dbReference type="EMBL" id="SOZD01000005">
    <property type="protein sequence ID" value="TFF20817.1"/>
    <property type="molecule type" value="Genomic_DNA"/>
</dbReference>
<dbReference type="RefSeq" id="WP_134763292.1">
    <property type="nucleotide sequence ID" value="NZ_SOZD01000005.1"/>
</dbReference>
<dbReference type="Gene3D" id="2.40.50.230">
    <property type="entry name" value="Gp5 N-terminal domain"/>
    <property type="match status" value="1"/>
</dbReference>
<keyword evidence="3" id="KW-1185">Reference proteome</keyword>
<dbReference type="Pfam" id="PF04717">
    <property type="entry name" value="Phage_base_V"/>
    <property type="match status" value="1"/>
</dbReference>
<evidence type="ECO:0000313" key="2">
    <source>
        <dbReference type="EMBL" id="TFF20817.1"/>
    </source>
</evidence>
<dbReference type="InterPro" id="IPR006531">
    <property type="entry name" value="Gp5/Vgr_OB"/>
</dbReference>
<proteinExistence type="predicted"/>